<sequence>MGPRSVGPFQLERKLGQGGMGEVWLGRSRAGRAVAVKLVHRHLADDPAFRERFAREIEAARRVGGLYTAPLVDSDPAAAQPWMATAYVAGPTLRERVEGGGPLEGDELTTLLAQLAEGLASVHRGRIVHRDLKPSNIILADDGVRLIDFGVARALDGTQHSQTAVAGTRGYMSPEQLRGERIGTAADVFSLGCVACYAATGRTPFGGGSLEEIVLRTLTEEPDLTGLPQPLAPLTAAMLTKDPARRIPLRQVMDALDGQDAPPEPDGGSTATQPHEGTWSDTRSPTGPGSRRSARRRALALIGVLLLLGVAALSFDVFGPGNAKGTHASGSDGHGPSGRPSGNGGTPGGSPHTTAPDTSPAPVPTKTGDPPSALPLSVPGLLSSAFKDAGGAEFLQSYSATHDCSQASATALIGRQFAANGCTTMMTGDYLEQTRTTGGDSPILVSVEVIPFPTTADANRAYGLLYGSDYPTTLWCPPQGVGHRPCAERGAINWKKEAAGVVRHHDNYLVMAVALRTDHSSAPAVWSAIVHATWAGAYAVGPTGARGGSGELVSWS</sequence>
<evidence type="ECO:0000256" key="3">
    <source>
        <dbReference type="ARBA" id="ARBA00022777"/>
    </source>
</evidence>
<dbReference type="SMART" id="SM00220">
    <property type="entry name" value="S_TKc"/>
    <property type="match status" value="1"/>
</dbReference>
<protein>
    <submittedName>
        <fullName evidence="8">Serine/threonine protein kinase</fullName>
    </submittedName>
</protein>
<keyword evidence="2 5" id="KW-0547">Nucleotide-binding</keyword>
<keyword evidence="8" id="KW-0723">Serine/threonine-protein kinase</keyword>
<name>A0ABS7Q2E9_9ACTN</name>
<dbReference type="PROSITE" id="PS00107">
    <property type="entry name" value="PROTEIN_KINASE_ATP"/>
    <property type="match status" value="1"/>
</dbReference>
<feature type="region of interest" description="Disordered" evidence="6">
    <location>
        <begin position="256"/>
        <end position="292"/>
    </location>
</feature>
<feature type="compositionally biased region" description="Polar residues" evidence="6">
    <location>
        <begin position="269"/>
        <end position="281"/>
    </location>
</feature>
<dbReference type="GO" id="GO:0004674">
    <property type="term" value="F:protein serine/threonine kinase activity"/>
    <property type="evidence" value="ECO:0007669"/>
    <property type="project" value="UniProtKB-KW"/>
</dbReference>
<evidence type="ECO:0000313" key="8">
    <source>
        <dbReference type="EMBL" id="MBY8877295.1"/>
    </source>
</evidence>
<feature type="region of interest" description="Disordered" evidence="6">
    <location>
        <begin position="325"/>
        <end position="376"/>
    </location>
</feature>
<dbReference type="SUPFAM" id="SSF56112">
    <property type="entry name" value="Protein kinase-like (PK-like)"/>
    <property type="match status" value="1"/>
</dbReference>
<dbReference type="Gene3D" id="3.30.200.20">
    <property type="entry name" value="Phosphorylase Kinase, domain 1"/>
    <property type="match status" value="1"/>
</dbReference>
<dbReference type="InterPro" id="IPR008271">
    <property type="entry name" value="Ser/Thr_kinase_AS"/>
</dbReference>
<dbReference type="PROSITE" id="PS00108">
    <property type="entry name" value="PROTEIN_KINASE_ST"/>
    <property type="match status" value="1"/>
</dbReference>
<dbReference type="Pfam" id="PF00069">
    <property type="entry name" value="Pkinase"/>
    <property type="match status" value="1"/>
</dbReference>
<feature type="compositionally biased region" description="Low complexity" evidence="6">
    <location>
        <begin position="282"/>
        <end position="291"/>
    </location>
</feature>
<keyword evidence="4 5" id="KW-0067">ATP-binding</keyword>
<dbReference type="Gene3D" id="1.10.510.10">
    <property type="entry name" value="Transferase(Phosphotransferase) domain 1"/>
    <property type="match status" value="1"/>
</dbReference>
<evidence type="ECO:0000313" key="9">
    <source>
        <dbReference type="Proteomes" id="UP000778578"/>
    </source>
</evidence>
<comment type="caution">
    <text evidence="8">The sequence shown here is derived from an EMBL/GenBank/DDBJ whole genome shotgun (WGS) entry which is preliminary data.</text>
</comment>
<evidence type="ECO:0000256" key="6">
    <source>
        <dbReference type="SAM" id="MobiDB-lite"/>
    </source>
</evidence>
<keyword evidence="3 8" id="KW-0418">Kinase</keyword>
<dbReference type="RefSeq" id="WP_222961449.1">
    <property type="nucleotide sequence ID" value="NZ_JAINZZ010000005.1"/>
</dbReference>
<evidence type="ECO:0000256" key="2">
    <source>
        <dbReference type="ARBA" id="ARBA00022741"/>
    </source>
</evidence>
<feature type="domain" description="Protein kinase" evidence="7">
    <location>
        <begin position="9"/>
        <end position="256"/>
    </location>
</feature>
<dbReference type="PANTHER" id="PTHR43289:SF34">
    <property type="entry name" value="SERINE_THREONINE-PROTEIN KINASE YBDM-RELATED"/>
    <property type="match status" value="1"/>
</dbReference>
<evidence type="ECO:0000256" key="4">
    <source>
        <dbReference type="ARBA" id="ARBA00022840"/>
    </source>
</evidence>
<organism evidence="8 9">
    <name type="scientific">Actinacidiphila acidipaludis</name>
    <dbReference type="NCBI Taxonomy" id="2873382"/>
    <lineage>
        <taxon>Bacteria</taxon>
        <taxon>Bacillati</taxon>
        <taxon>Actinomycetota</taxon>
        <taxon>Actinomycetes</taxon>
        <taxon>Kitasatosporales</taxon>
        <taxon>Streptomycetaceae</taxon>
        <taxon>Actinacidiphila</taxon>
    </lineage>
</organism>
<dbReference type="Proteomes" id="UP000778578">
    <property type="component" value="Unassembled WGS sequence"/>
</dbReference>
<accession>A0ABS7Q2E9</accession>
<proteinExistence type="predicted"/>
<evidence type="ECO:0000256" key="5">
    <source>
        <dbReference type="PROSITE-ProRule" id="PRU10141"/>
    </source>
</evidence>
<feature type="compositionally biased region" description="Gly residues" evidence="6">
    <location>
        <begin position="332"/>
        <end position="348"/>
    </location>
</feature>
<dbReference type="InterPro" id="IPR011009">
    <property type="entry name" value="Kinase-like_dom_sf"/>
</dbReference>
<dbReference type="InterPro" id="IPR017441">
    <property type="entry name" value="Protein_kinase_ATP_BS"/>
</dbReference>
<dbReference type="EMBL" id="JAINZZ010000005">
    <property type="protein sequence ID" value="MBY8877295.1"/>
    <property type="molecule type" value="Genomic_DNA"/>
</dbReference>
<feature type="binding site" evidence="5">
    <location>
        <position position="37"/>
    </location>
    <ligand>
        <name>ATP</name>
        <dbReference type="ChEBI" id="CHEBI:30616"/>
    </ligand>
</feature>
<gene>
    <name evidence="8" type="ORF">K7862_06505</name>
</gene>
<evidence type="ECO:0000259" key="7">
    <source>
        <dbReference type="PROSITE" id="PS50011"/>
    </source>
</evidence>
<dbReference type="CDD" id="cd14014">
    <property type="entry name" value="STKc_PknB_like"/>
    <property type="match status" value="1"/>
</dbReference>
<dbReference type="InterPro" id="IPR000719">
    <property type="entry name" value="Prot_kinase_dom"/>
</dbReference>
<keyword evidence="1" id="KW-0808">Transferase</keyword>
<evidence type="ECO:0000256" key="1">
    <source>
        <dbReference type="ARBA" id="ARBA00022679"/>
    </source>
</evidence>
<reference evidence="8 9" key="1">
    <citation type="submission" date="2021-08" db="EMBL/GenBank/DDBJ databases">
        <title>WGS of actinomycetes from Thailand.</title>
        <authorList>
            <person name="Thawai C."/>
        </authorList>
    </citation>
    <scope>NUCLEOTIDE SEQUENCE [LARGE SCALE GENOMIC DNA]</scope>
    <source>
        <strain evidence="8 9">PLK6-54</strain>
    </source>
</reference>
<dbReference type="PROSITE" id="PS50011">
    <property type="entry name" value="PROTEIN_KINASE_DOM"/>
    <property type="match status" value="1"/>
</dbReference>
<dbReference type="PANTHER" id="PTHR43289">
    <property type="entry name" value="MITOGEN-ACTIVATED PROTEIN KINASE KINASE KINASE 20-RELATED"/>
    <property type="match status" value="1"/>
</dbReference>
<keyword evidence="9" id="KW-1185">Reference proteome</keyword>